<name>A0AAV2Z143_9STRA</name>
<dbReference type="Gene3D" id="4.10.60.10">
    <property type="entry name" value="Zinc finger, CCHC-type"/>
    <property type="match status" value="1"/>
</dbReference>
<feature type="non-terminal residue" evidence="4">
    <location>
        <position position="312"/>
    </location>
</feature>
<gene>
    <name evidence="4" type="ORF">N0F65_005481</name>
</gene>
<comment type="caution">
    <text evidence="4">The sequence shown here is derived from an EMBL/GenBank/DDBJ whole genome shotgun (WGS) entry which is preliminary data.</text>
</comment>
<evidence type="ECO:0000259" key="3">
    <source>
        <dbReference type="PROSITE" id="PS50158"/>
    </source>
</evidence>
<feature type="domain" description="CCHC-type" evidence="3">
    <location>
        <begin position="66"/>
        <end position="81"/>
    </location>
</feature>
<evidence type="ECO:0000256" key="1">
    <source>
        <dbReference type="PROSITE-ProRule" id="PRU00047"/>
    </source>
</evidence>
<dbReference type="Pfam" id="PF00098">
    <property type="entry name" value="zf-CCHC"/>
    <property type="match status" value="1"/>
</dbReference>
<dbReference type="AlphaFoldDB" id="A0AAV2Z143"/>
<evidence type="ECO:0000313" key="4">
    <source>
        <dbReference type="EMBL" id="DAZ99313.1"/>
    </source>
</evidence>
<reference evidence="4" key="2">
    <citation type="journal article" date="2023" name="Microbiol Resour">
        <title>Decontamination and Annotation of the Draft Genome Sequence of the Oomycete Lagenidium giganteum ARSEF 373.</title>
        <authorList>
            <person name="Morgan W.R."/>
            <person name="Tartar A."/>
        </authorList>
    </citation>
    <scope>NUCLEOTIDE SEQUENCE</scope>
    <source>
        <strain evidence="4">ARSEF 373</strain>
    </source>
</reference>
<dbReference type="InterPro" id="IPR036875">
    <property type="entry name" value="Znf_CCHC_sf"/>
</dbReference>
<keyword evidence="1" id="KW-0862">Zinc</keyword>
<evidence type="ECO:0000313" key="5">
    <source>
        <dbReference type="Proteomes" id="UP001146120"/>
    </source>
</evidence>
<protein>
    <recommendedName>
        <fullName evidence="3">CCHC-type domain-containing protein</fullName>
    </recommendedName>
</protein>
<dbReference type="InterPro" id="IPR001878">
    <property type="entry name" value="Znf_CCHC"/>
</dbReference>
<sequence>MPVDLRSAAYGDELDKAVQFITTITGNGKGYRGDVNNDKPQHNRRPGPRREHGEANSASGRTFRPRKCYFCDQEGHIAADCAAKKAYLGSQLPPGGSANMAQGHSQPIDDATFDPSAYAACWMVEGTATAPVKSHQPAWILDSGASHHICGSATKLINPSPCELVVTVADGRKINATTKGEWSNRSSTTESVDLIHGLSKNLLSVPKLAHRGIRCDFNSQGATLQRTNKEGPIVGHARWSAGLCVLDVSDVLPSTPRTPDANANLARHTYDDMTSWHRRLGHINVDDIARIENHHLADGVQVTNRDFNDCTA</sequence>
<reference evidence="4" key="1">
    <citation type="submission" date="2022-11" db="EMBL/GenBank/DDBJ databases">
        <authorList>
            <person name="Morgan W.R."/>
            <person name="Tartar A."/>
        </authorList>
    </citation>
    <scope>NUCLEOTIDE SEQUENCE</scope>
    <source>
        <strain evidence="4">ARSEF 373</strain>
    </source>
</reference>
<dbReference type="GO" id="GO:0003676">
    <property type="term" value="F:nucleic acid binding"/>
    <property type="evidence" value="ECO:0007669"/>
    <property type="project" value="InterPro"/>
</dbReference>
<dbReference type="Proteomes" id="UP001146120">
    <property type="component" value="Unassembled WGS sequence"/>
</dbReference>
<dbReference type="PROSITE" id="PS50158">
    <property type="entry name" value="ZF_CCHC"/>
    <property type="match status" value="1"/>
</dbReference>
<keyword evidence="5" id="KW-1185">Reference proteome</keyword>
<feature type="compositionally biased region" description="Basic and acidic residues" evidence="2">
    <location>
        <begin position="31"/>
        <end position="41"/>
    </location>
</feature>
<dbReference type="SMART" id="SM00343">
    <property type="entry name" value="ZnF_C2HC"/>
    <property type="match status" value="1"/>
</dbReference>
<dbReference type="GO" id="GO:0008270">
    <property type="term" value="F:zinc ion binding"/>
    <property type="evidence" value="ECO:0007669"/>
    <property type="project" value="UniProtKB-KW"/>
</dbReference>
<keyword evidence="1" id="KW-0863">Zinc-finger</keyword>
<feature type="region of interest" description="Disordered" evidence="2">
    <location>
        <begin position="28"/>
        <end position="60"/>
    </location>
</feature>
<accession>A0AAV2Z143</accession>
<dbReference type="EMBL" id="DAKRPA010000086">
    <property type="protein sequence ID" value="DAZ99313.1"/>
    <property type="molecule type" value="Genomic_DNA"/>
</dbReference>
<keyword evidence="1" id="KW-0479">Metal-binding</keyword>
<dbReference type="InterPro" id="IPR054722">
    <property type="entry name" value="PolX-like_BBD"/>
</dbReference>
<proteinExistence type="predicted"/>
<organism evidence="4 5">
    <name type="scientific">Lagenidium giganteum</name>
    <dbReference type="NCBI Taxonomy" id="4803"/>
    <lineage>
        <taxon>Eukaryota</taxon>
        <taxon>Sar</taxon>
        <taxon>Stramenopiles</taxon>
        <taxon>Oomycota</taxon>
        <taxon>Peronosporomycetes</taxon>
        <taxon>Pythiales</taxon>
        <taxon>Pythiaceae</taxon>
    </lineage>
</organism>
<evidence type="ECO:0000256" key="2">
    <source>
        <dbReference type="SAM" id="MobiDB-lite"/>
    </source>
</evidence>
<dbReference type="Pfam" id="PF22936">
    <property type="entry name" value="Pol_BBD"/>
    <property type="match status" value="1"/>
</dbReference>
<dbReference type="SUPFAM" id="SSF57756">
    <property type="entry name" value="Retrovirus zinc finger-like domains"/>
    <property type="match status" value="1"/>
</dbReference>